<accession>A0A4S8PFH9</accession>
<dbReference type="AlphaFoldDB" id="A0A4S8PFH9"/>
<keyword evidence="2" id="KW-0472">Membrane</keyword>
<feature type="chain" id="PRO_5020347639" description="Gram-positive cocci surface proteins LPxTG domain-containing protein" evidence="3">
    <location>
        <begin position="34"/>
        <end position="324"/>
    </location>
</feature>
<dbReference type="OrthoDB" id="5137684at2"/>
<organism evidence="4 5">
    <name type="scientific">Glycomyces paridis</name>
    <dbReference type="NCBI Taxonomy" id="2126555"/>
    <lineage>
        <taxon>Bacteria</taxon>
        <taxon>Bacillati</taxon>
        <taxon>Actinomycetota</taxon>
        <taxon>Actinomycetes</taxon>
        <taxon>Glycomycetales</taxon>
        <taxon>Glycomycetaceae</taxon>
        <taxon>Glycomyces</taxon>
    </lineage>
</organism>
<gene>
    <name evidence="4" type="ORF">E9998_12435</name>
</gene>
<evidence type="ECO:0000256" key="2">
    <source>
        <dbReference type="SAM" id="Phobius"/>
    </source>
</evidence>
<feature type="compositionally biased region" description="Acidic residues" evidence="1">
    <location>
        <begin position="241"/>
        <end position="258"/>
    </location>
</feature>
<evidence type="ECO:0000256" key="3">
    <source>
        <dbReference type="SAM" id="SignalP"/>
    </source>
</evidence>
<protein>
    <recommendedName>
        <fullName evidence="6">Gram-positive cocci surface proteins LPxTG domain-containing protein</fullName>
    </recommendedName>
</protein>
<sequence length="324" mass="32427">MNSHEHRRTLATKAACVVGAACAALAVAVPAHAQDTGYGAWTIAGTGRDYTGTMTLPGGFPAADFTSDGRAPSGVQTGANTWLGPNTPFGEVYGSSRDLGYALIRPYADAPGNPSTTTYTFAAPTPASGWGFALGDIDADTVTVSATGADGEPVPPAALGYQGSFNFCDTSPKPGVCSGVTVFHQPTWTEATATLAGDGNDETGGTGWFRPTVPITTLTFTFSALAGLPVYQTWFATLEVPDPDPTEDPTEEPTDDPTGEPTGGPATGEPTADGTAAPVANEGPDGPAGPGLPVTGAPLAAVLAAGAAALAAGAALARRARRSD</sequence>
<comment type="caution">
    <text evidence="4">The sequence shown here is derived from an EMBL/GenBank/DDBJ whole genome shotgun (WGS) entry which is preliminary data.</text>
</comment>
<keyword evidence="3" id="KW-0732">Signal</keyword>
<keyword evidence="2" id="KW-1133">Transmembrane helix</keyword>
<evidence type="ECO:0000313" key="5">
    <source>
        <dbReference type="Proteomes" id="UP000305792"/>
    </source>
</evidence>
<dbReference type="Proteomes" id="UP000305792">
    <property type="component" value="Unassembled WGS sequence"/>
</dbReference>
<evidence type="ECO:0000313" key="4">
    <source>
        <dbReference type="EMBL" id="THV28405.1"/>
    </source>
</evidence>
<name>A0A4S8PFH9_9ACTN</name>
<dbReference type="InterPro" id="IPR006311">
    <property type="entry name" value="TAT_signal"/>
</dbReference>
<feature type="signal peptide" evidence="3">
    <location>
        <begin position="1"/>
        <end position="33"/>
    </location>
</feature>
<dbReference type="PROSITE" id="PS51318">
    <property type="entry name" value="TAT"/>
    <property type="match status" value="1"/>
</dbReference>
<dbReference type="EMBL" id="STGX01000008">
    <property type="protein sequence ID" value="THV28405.1"/>
    <property type="molecule type" value="Genomic_DNA"/>
</dbReference>
<keyword evidence="2" id="KW-0812">Transmembrane</keyword>
<keyword evidence="5" id="KW-1185">Reference proteome</keyword>
<evidence type="ECO:0000256" key="1">
    <source>
        <dbReference type="SAM" id="MobiDB-lite"/>
    </source>
</evidence>
<reference evidence="4 5" key="1">
    <citation type="journal article" date="2018" name="Int. J. Syst. Evol. Microbiol.">
        <title>Glycomyces paridis sp. nov., isolated from the medicinal plant Paris polyphylla.</title>
        <authorList>
            <person name="Fang X.M."/>
            <person name="Bai J.L."/>
            <person name="Su J."/>
            <person name="Zhao L.L."/>
            <person name="Liu H.Y."/>
            <person name="Ma B.P."/>
            <person name="Zhang Y.Q."/>
            <person name="Yu L.Y."/>
        </authorList>
    </citation>
    <scope>NUCLEOTIDE SEQUENCE [LARGE SCALE GENOMIC DNA]</scope>
    <source>
        <strain evidence="4 5">CPCC 204357</strain>
    </source>
</reference>
<feature type="region of interest" description="Disordered" evidence="1">
    <location>
        <begin position="239"/>
        <end position="296"/>
    </location>
</feature>
<proteinExistence type="predicted"/>
<evidence type="ECO:0008006" key="6">
    <source>
        <dbReference type="Google" id="ProtNLM"/>
    </source>
</evidence>
<feature type="transmembrane region" description="Helical" evidence="2">
    <location>
        <begin position="297"/>
        <end position="317"/>
    </location>
</feature>
<feature type="compositionally biased region" description="Low complexity" evidence="1">
    <location>
        <begin position="267"/>
        <end position="278"/>
    </location>
</feature>
<dbReference type="RefSeq" id="WP_136530016.1">
    <property type="nucleotide sequence ID" value="NZ_STGX01000008.1"/>
</dbReference>